<dbReference type="PANTHER" id="PTHR35307:SF3">
    <property type="entry name" value="DUF4220 DOMAIN-CONTAINING PROTEIN"/>
    <property type="match status" value="1"/>
</dbReference>
<evidence type="ECO:0000313" key="3">
    <source>
        <dbReference type="Proteomes" id="UP001187471"/>
    </source>
</evidence>
<sequence>MATMPLEFWDCYDSASPNCTRFMDDYMDCSYNRYSQKTFGAPMLWIGIYVAAVSLVCSLAMAADAYQGFRLRKLWFPCKFFGLNAASLTLLAVAMKLPVDLSSSMGGKADQLAKLSSTAFMCTIIGNLMPSIGPMDNRDILLNVIAVSILVITIFVNVCIQLKTRAINIDGFLAFEAHGIDIEHVIVMFFMLLLLVILSFSALAVPISKRILELKYQDMHKTVSTEEPKESNKSRVEILKDVVRKYWLMAETGSPQFVMACSATSSTSGVICLMVAVLLVEAEVRMWLYFQRAPDSSSDYGWSTVFILWIQSFGVIVGTIAPAFRWFTAVSFKCSKKESNNYRNELKVEGYWIQPLAEWKEIPLLPLRIRNRKCRKLIQNAKNLILNFCTRVQVLIVVASKTANLVRFDYCKRSQEEKVTRNSHEGSDTEPGVELDLNRYVLGLEGEVDLPERILKNISIAVDRSIQKAKRQQPEKLMELLEKSSGFKGIVEFDSNQVPSLHSEEPPNTWSLPVVTLTSIAISLPNIKSHIADSLLCSVNEGLSYASLIDQTLENIEDWTNFKDAANFVWVRVELYRKWLDEDLQSIALKGNTCRENLQRLAYIAKDYVTEFLINVNRGPEHEPLNWPVKVIAANSMYRISQTLLLQHQDNRQSNEELFEQLSVMIADILCACLTNLPGVITRKCFCNAIEKREESVRLAARLLGETEAILNTLQQQELPPLDPNQISTEPKLSRRNREKVRALEMATMLYEHYRDCFHSVSANCTPFVNECFDCSYEENNQKTYGAPMVWIGIYVAAVSLVCSLAMAADAYQGFRQRKLWFPCKFFGLNAASLTLLAVAMKLPVDLSSSMGGKANQLAKLSSTAFMCTIIGNLMPSIGPMDNRDILLNVIAVSILVITILVNVCIQLKTRVISIEGYEAFEAYGVAIEH</sequence>
<feature type="transmembrane region" description="Helical" evidence="1">
    <location>
        <begin position="43"/>
        <end position="62"/>
    </location>
</feature>
<keyword evidence="3" id="KW-1185">Reference proteome</keyword>
<feature type="transmembrane region" description="Helical" evidence="1">
    <location>
        <begin position="74"/>
        <end position="95"/>
    </location>
</feature>
<evidence type="ECO:0000256" key="1">
    <source>
        <dbReference type="SAM" id="Phobius"/>
    </source>
</evidence>
<gene>
    <name evidence="2" type="ORF">RJ640_016978</name>
</gene>
<feature type="transmembrane region" description="Helical" evidence="1">
    <location>
        <begin position="184"/>
        <end position="205"/>
    </location>
</feature>
<feature type="transmembrane region" description="Helical" evidence="1">
    <location>
        <begin position="140"/>
        <end position="164"/>
    </location>
</feature>
<feature type="transmembrane region" description="Helical" evidence="1">
    <location>
        <begin position="886"/>
        <end position="906"/>
    </location>
</feature>
<feature type="non-terminal residue" evidence="2">
    <location>
        <position position="1"/>
    </location>
</feature>
<dbReference type="Proteomes" id="UP001187471">
    <property type="component" value="Unassembled WGS sequence"/>
</dbReference>
<comment type="caution">
    <text evidence="2">The sequence shown here is derived from an EMBL/GenBank/DDBJ whole genome shotgun (WGS) entry which is preliminary data.</text>
</comment>
<dbReference type="EMBL" id="JAVXUO010002893">
    <property type="protein sequence ID" value="KAK2968678.1"/>
    <property type="molecule type" value="Genomic_DNA"/>
</dbReference>
<accession>A0AA88QL25</accession>
<keyword evidence="1" id="KW-0812">Transmembrane</keyword>
<evidence type="ECO:0000313" key="2">
    <source>
        <dbReference type="EMBL" id="KAK2968678.1"/>
    </source>
</evidence>
<feature type="transmembrane region" description="Helical" evidence="1">
    <location>
        <begin position="789"/>
        <end position="808"/>
    </location>
</feature>
<keyword evidence="1" id="KW-0472">Membrane</keyword>
<feature type="transmembrane region" description="Helical" evidence="1">
    <location>
        <begin position="820"/>
        <end position="840"/>
    </location>
</feature>
<reference evidence="2" key="1">
    <citation type="submission" date="2022-12" db="EMBL/GenBank/DDBJ databases">
        <title>Draft genome assemblies for two species of Escallonia (Escalloniales).</title>
        <authorList>
            <person name="Chanderbali A."/>
            <person name="Dervinis C."/>
            <person name="Anghel I."/>
            <person name="Soltis D."/>
            <person name="Soltis P."/>
            <person name="Zapata F."/>
        </authorList>
    </citation>
    <scope>NUCLEOTIDE SEQUENCE</scope>
    <source>
        <strain evidence="2">UCBG92.1500</strain>
        <tissue evidence="2">Leaf</tissue>
    </source>
</reference>
<protein>
    <submittedName>
        <fullName evidence="2">Uncharacterized protein</fullName>
    </submittedName>
</protein>
<feature type="transmembrane region" description="Helical" evidence="1">
    <location>
        <begin position="300"/>
        <end position="327"/>
    </location>
</feature>
<name>A0AA88QL25_9ASTE</name>
<proteinExistence type="predicted"/>
<organism evidence="2 3">
    <name type="scientific">Escallonia rubra</name>
    <dbReference type="NCBI Taxonomy" id="112253"/>
    <lineage>
        <taxon>Eukaryota</taxon>
        <taxon>Viridiplantae</taxon>
        <taxon>Streptophyta</taxon>
        <taxon>Embryophyta</taxon>
        <taxon>Tracheophyta</taxon>
        <taxon>Spermatophyta</taxon>
        <taxon>Magnoliopsida</taxon>
        <taxon>eudicotyledons</taxon>
        <taxon>Gunneridae</taxon>
        <taxon>Pentapetalae</taxon>
        <taxon>asterids</taxon>
        <taxon>campanulids</taxon>
        <taxon>Escalloniales</taxon>
        <taxon>Escalloniaceae</taxon>
        <taxon>Escallonia</taxon>
    </lineage>
</organism>
<dbReference type="AlphaFoldDB" id="A0AA88QL25"/>
<feature type="transmembrane region" description="Helical" evidence="1">
    <location>
        <begin position="257"/>
        <end position="280"/>
    </location>
</feature>
<keyword evidence="1" id="KW-1133">Transmembrane helix</keyword>
<dbReference type="PANTHER" id="PTHR35307">
    <property type="entry name" value="PROTEIN, PUTATIVE-RELATED"/>
    <property type="match status" value="1"/>
</dbReference>